<accession>A0AAE1R251</accession>
<dbReference type="InterPro" id="IPR000477">
    <property type="entry name" value="RT_dom"/>
</dbReference>
<dbReference type="CDD" id="cd01650">
    <property type="entry name" value="RT_nLTR_like"/>
    <property type="match status" value="1"/>
</dbReference>
<gene>
    <name evidence="2" type="ORF">RND71_036670</name>
</gene>
<dbReference type="EMBL" id="JAVYJV010000020">
    <property type="protein sequence ID" value="KAK4343576.1"/>
    <property type="molecule type" value="Genomic_DNA"/>
</dbReference>
<organism evidence="2 3">
    <name type="scientific">Anisodus tanguticus</name>
    <dbReference type="NCBI Taxonomy" id="243964"/>
    <lineage>
        <taxon>Eukaryota</taxon>
        <taxon>Viridiplantae</taxon>
        <taxon>Streptophyta</taxon>
        <taxon>Embryophyta</taxon>
        <taxon>Tracheophyta</taxon>
        <taxon>Spermatophyta</taxon>
        <taxon>Magnoliopsida</taxon>
        <taxon>eudicotyledons</taxon>
        <taxon>Gunneridae</taxon>
        <taxon>Pentapetalae</taxon>
        <taxon>asterids</taxon>
        <taxon>lamiids</taxon>
        <taxon>Solanales</taxon>
        <taxon>Solanaceae</taxon>
        <taxon>Solanoideae</taxon>
        <taxon>Hyoscyameae</taxon>
        <taxon>Anisodus</taxon>
    </lineage>
</organism>
<dbReference type="Pfam" id="PF00078">
    <property type="entry name" value="RVT_1"/>
    <property type="match status" value="1"/>
</dbReference>
<feature type="domain" description="Reverse transcriptase" evidence="1">
    <location>
        <begin position="2"/>
        <end position="204"/>
    </location>
</feature>
<name>A0AAE1R251_9SOLA</name>
<dbReference type="PANTHER" id="PTHR46890:SF48">
    <property type="entry name" value="RNA-DIRECTED DNA POLYMERASE"/>
    <property type="match status" value="1"/>
</dbReference>
<reference evidence="2" key="1">
    <citation type="submission" date="2023-12" db="EMBL/GenBank/DDBJ databases">
        <title>Genome assembly of Anisodus tanguticus.</title>
        <authorList>
            <person name="Wang Y.-J."/>
        </authorList>
    </citation>
    <scope>NUCLEOTIDE SEQUENCE</scope>
    <source>
        <strain evidence="2">KB-2021</strain>
        <tissue evidence="2">Leaf</tissue>
    </source>
</reference>
<dbReference type="AlphaFoldDB" id="A0AAE1R251"/>
<protein>
    <recommendedName>
        <fullName evidence="1">Reverse transcriptase domain-containing protein</fullName>
    </recommendedName>
</protein>
<evidence type="ECO:0000313" key="2">
    <source>
        <dbReference type="EMBL" id="KAK4343576.1"/>
    </source>
</evidence>
<keyword evidence="3" id="KW-1185">Reference proteome</keyword>
<evidence type="ECO:0000259" key="1">
    <source>
        <dbReference type="Pfam" id="PF00078"/>
    </source>
</evidence>
<dbReference type="InterPro" id="IPR052343">
    <property type="entry name" value="Retrotransposon-Effector_Assoc"/>
</dbReference>
<comment type="caution">
    <text evidence="2">The sequence shown here is derived from an EMBL/GenBank/DDBJ whole genome shotgun (WGS) entry which is preliminary data.</text>
</comment>
<dbReference type="Proteomes" id="UP001291623">
    <property type="component" value="Unassembled WGS sequence"/>
</dbReference>
<dbReference type="PANTHER" id="PTHR46890">
    <property type="entry name" value="NON-LTR RETROLELEMENT REVERSE TRANSCRIPTASE-LIKE PROTEIN-RELATED"/>
    <property type="match status" value="1"/>
</dbReference>
<sequence length="206" mass="24019">MYKLISKILTKRLQKVMDYLIDSSQSAFVSGRVITDNIILSHELIKRYGRKGISPRCMVSIDMRKAYDSVEWQFVEQVICCLNFPLKFVMWIMTCVTTVSYLFSINVYPTPPFSAKKSLRHGDPASHFLFVLAMEYFSRNLKKLRRIRDFNFHPKCEGLNIIQLSFVDDMLLFSRGDSWSVQMMFQCFQEFSIISDLQANIDKSSG</sequence>
<evidence type="ECO:0000313" key="3">
    <source>
        <dbReference type="Proteomes" id="UP001291623"/>
    </source>
</evidence>
<proteinExistence type="predicted"/>